<feature type="region of interest" description="Disordered" evidence="3">
    <location>
        <begin position="20"/>
        <end position="54"/>
    </location>
</feature>
<dbReference type="PANTHER" id="PTHR11360">
    <property type="entry name" value="MONOCARBOXYLATE TRANSPORTER"/>
    <property type="match status" value="1"/>
</dbReference>
<feature type="transmembrane region" description="Helical" evidence="4">
    <location>
        <begin position="421"/>
        <end position="443"/>
    </location>
</feature>
<keyword evidence="7" id="KW-1185">Reference proteome</keyword>
<organism evidence="7">
    <name type="scientific">Metarhizium acridum (strain CQMa 102)</name>
    <dbReference type="NCBI Taxonomy" id="655827"/>
    <lineage>
        <taxon>Eukaryota</taxon>
        <taxon>Fungi</taxon>
        <taxon>Dikarya</taxon>
        <taxon>Ascomycota</taxon>
        <taxon>Pezizomycotina</taxon>
        <taxon>Sordariomycetes</taxon>
        <taxon>Hypocreomycetidae</taxon>
        <taxon>Hypocreales</taxon>
        <taxon>Clavicipitaceae</taxon>
        <taxon>Metarhizium</taxon>
    </lineage>
</organism>
<dbReference type="GO" id="GO:0022857">
    <property type="term" value="F:transmembrane transporter activity"/>
    <property type="evidence" value="ECO:0007669"/>
    <property type="project" value="InterPro"/>
</dbReference>
<dbReference type="OMA" id="SPFFKWL"/>
<feature type="transmembrane region" description="Helical" evidence="4">
    <location>
        <begin position="121"/>
        <end position="141"/>
    </location>
</feature>
<evidence type="ECO:0000256" key="2">
    <source>
        <dbReference type="ARBA" id="ARBA00006727"/>
    </source>
</evidence>
<dbReference type="SUPFAM" id="SSF103473">
    <property type="entry name" value="MFS general substrate transporter"/>
    <property type="match status" value="1"/>
</dbReference>
<dbReference type="InterPro" id="IPR011701">
    <property type="entry name" value="MFS"/>
</dbReference>
<dbReference type="GO" id="GO:0016020">
    <property type="term" value="C:membrane"/>
    <property type="evidence" value="ECO:0007669"/>
    <property type="project" value="UniProtKB-SubCell"/>
</dbReference>
<dbReference type="Proteomes" id="UP000002499">
    <property type="component" value="Unassembled WGS sequence"/>
</dbReference>
<evidence type="ECO:0000313" key="7">
    <source>
        <dbReference type="Proteomes" id="UP000002499"/>
    </source>
</evidence>
<name>E9DUC3_METAQ</name>
<dbReference type="EMBL" id="GL698474">
    <property type="protein sequence ID" value="EFY92585.1"/>
    <property type="molecule type" value="Genomic_DNA"/>
</dbReference>
<evidence type="ECO:0000256" key="4">
    <source>
        <dbReference type="SAM" id="Phobius"/>
    </source>
</evidence>
<comment type="similarity">
    <text evidence="2">Belongs to the major facilitator superfamily. Monocarboxylate porter (TC 2.A.1.13) family.</text>
</comment>
<dbReference type="PROSITE" id="PS50850">
    <property type="entry name" value="MFS"/>
    <property type="match status" value="1"/>
</dbReference>
<evidence type="ECO:0000256" key="3">
    <source>
        <dbReference type="SAM" id="MobiDB-lite"/>
    </source>
</evidence>
<dbReference type="OrthoDB" id="410267at2759"/>
<feature type="domain" description="Major facilitator superfamily (MFS) profile" evidence="5">
    <location>
        <begin position="260"/>
        <end position="452"/>
    </location>
</feature>
<dbReference type="SFLD" id="SFLDS00032">
    <property type="entry name" value="Radical_SAM_3-amino-3-carboxyp"/>
    <property type="match status" value="1"/>
</dbReference>
<dbReference type="Gene3D" id="1.20.1250.20">
    <property type="entry name" value="MFS general substrate transporter like domains"/>
    <property type="match status" value="1"/>
</dbReference>
<gene>
    <name evidence="6" type="ORF">MAC_01221</name>
</gene>
<dbReference type="InterPro" id="IPR016435">
    <property type="entry name" value="DPH1/DPH2"/>
</dbReference>
<dbReference type="InterPro" id="IPR020846">
    <property type="entry name" value="MFS_dom"/>
</dbReference>
<feature type="compositionally biased region" description="Polar residues" evidence="3">
    <location>
        <begin position="20"/>
        <end position="31"/>
    </location>
</feature>
<feature type="transmembrane region" description="Helical" evidence="4">
    <location>
        <begin position="85"/>
        <end position="109"/>
    </location>
</feature>
<dbReference type="GO" id="GO:0017183">
    <property type="term" value="P:protein histidyl modification to diphthamide"/>
    <property type="evidence" value="ECO:0007669"/>
    <property type="project" value="InterPro"/>
</dbReference>
<dbReference type="GO" id="GO:0090560">
    <property type="term" value="F:2-(3-amino-3-carboxypropyl)histidine synthase activity"/>
    <property type="evidence" value="ECO:0007669"/>
    <property type="project" value="InterPro"/>
</dbReference>
<dbReference type="InParanoid" id="E9DUC3"/>
<dbReference type="HOGENOM" id="CLU_001265_1_0_1"/>
<feature type="transmembrane region" description="Helical" evidence="4">
    <location>
        <begin position="204"/>
        <end position="227"/>
    </location>
</feature>
<feature type="transmembrane region" description="Helical" evidence="4">
    <location>
        <begin position="175"/>
        <end position="198"/>
    </location>
</feature>
<dbReference type="Pfam" id="PF07690">
    <property type="entry name" value="MFS_1"/>
    <property type="match status" value="1"/>
</dbReference>
<feature type="transmembrane region" description="Helical" evidence="4">
    <location>
        <begin position="386"/>
        <end position="409"/>
    </location>
</feature>
<keyword evidence="4" id="KW-0812">Transmembrane</keyword>
<feature type="transmembrane region" description="Helical" evidence="4">
    <location>
        <begin position="350"/>
        <end position="374"/>
    </location>
</feature>
<reference evidence="6 7" key="1">
    <citation type="journal article" date="2011" name="PLoS Genet.">
        <title>Genome sequencing and comparative transcriptomics of the model entomopathogenic fungi Metarhizium anisopliae and M. acridum.</title>
        <authorList>
            <person name="Gao Q."/>
            <person name="Jin K."/>
            <person name="Ying S.H."/>
            <person name="Zhang Y."/>
            <person name="Xiao G."/>
            <person name="Shang Y."/>
            <person name="Duan Z."/>
            <person name="Hu X."/>
            <person name="Xie X.Q."/>
            <person name="Zhou G."/>
            <person name="Peng G."/>
            <person name="Luo Z."/>
            <person name="Huang W."/>
            <person name="Wang B."/>
            <person name="Fang W."/>
            <person name="Wang S."/>
            <person name="Zhong Y."/>
            <person name="Ma L.J."/>
            <person name="St Leger R.J."/>
            <person name="Zhao G.P."/>
            <person name="Pei Y."/>
            <person name="Feng M.G."/>
            <person name="Xia Y."/>
            <person name="Wang C."/>
        </authorList>
    </citation>
    <scope>NUCLEOTIDE SEQUENCE [LARGE SCALE GENOMIC DNA]</scope>
    <source>
        <strain evidence="6 7">CQMa 102</strain>
    </source>
</reference>
<feature type="transmembrane region" description="Helical" evidence="4">
    <location>
        <begin position="261"/>
        <end position="284"/>
    </location>
</feature>
<dbReference type="eggNOG" id="KOG2504">
    <property type="taxonomic scope" value="Eukaryota"/>
</dbReference>
<proteinExistence type="inferred from homology"/>
<comment type="subcellular location">
    <subcellularLocation>
        <location evidence="1">Membrane</location>
        <topology evidence="1">Multi-pass membrane protein</topology>
    </subcellularLocation>
</comment>
<protein>
    <submittedName>
        <fullName evidence="6">MFS monocarboxylate transporter, putative</fullName>
    </submittedName>
</protein>
<dbReference type="AlphaFoldDB" id="E9DUC3"/>
<dbReference type="InterPro" id="IPR050327">
    <property type="entry name" value="Proton-linked_MCT"/>
</dbReference>
<dbReference type="InterPro" id="IPR036259">
    <property type="entry name" value="MFS_trans_sf"/>
</dbReference>
<sequence length="452" mass="48274">MSVDLNRAEDTCDKNRLSLQNHGFKSTTSPPAGSCHDQPGVMTTDQSEKQSTRQRDISILAQQSANLTPAERESHVSFPDGGFQAWLVVFGSFCAQGAVFGLINTAAVFESYFKAHQLKDYSNSQIGWIFSLFFLAAYHQIMLTYSVLGGLGGAMLNAPAYGAIAHFFDVRRGLATGLATTAGGVGGIIFPLLLQFLLGDGGVGFGWSCRILGFILLGLCALANIFIRTRLPPQINGTDGEAGKKRNSVWPDFTIFQDKRYALSALGIFFMEFGLFVPLTYIVSYAMAHGFDTSESFTVLSLLNAGSVFGRFLPGFLADKIGRFNVIILAISLCVATVLGLWLPSGSSRATVTAFCVMFGFASGSNLGLAPVCIGQFCAPQEYGRYLGTAQMLASFGTLTSVPIGGALLGGGQQSSGWLGLILFSGLSYVVALGCYASARVLATGWHPWVKF</sequence>
<evidence type="ECO:0000259" key="5">
    <source>
        <dbReference type="PROSITE" id="PS50850"/>
    </source>
</evidence>
<accession>E9DUC3</accession>
<dbReference type="PANTHER" id="PTHR11360:SF177">
    <property type="entry name" value="RIBOFLAVIN TRANSPORTER MCH5"/>
    <property type="match status" value="1"/>
</dbReference>
<keyword evidence="4" id="KW-1133">Transmembrane helix</keyword>
<keyword evidence="4" id="KW-0472">Membrane</keyword>
<evidence type="ECO:0000313" key="6">
    <source>
        <dbReference type="EMBL" id="EFY92585.1"/>
    </source>
</evidence>
<evidence type="ECO:0000256" key="1">
    <source>
        <dbReference type="ARBA" id="ARBA00004141"/>
    </source>
</evidence>
<feature type="transmembrane region" description="Helical" evidence="4">
    <location>
        <begin position="324"/>
        <end position="344"/>
    </location>
</feature>